<dbReference type="PANTHER" id="PTHR43488">
    <property type="entry name" value="GLUTAMATE-PYRUVATE AMINOTRANSFERASE ALAA"/>
    <property type="match status" value="1"/>
</dbReference>
<name>A0AAE4BR23_9BACT</name>
<comment type="cofactor">
    <cofactor evidence="1">
        <name>pyridoxal 5'-phosphate</name>
        <dbReference type="ChEBI" id="CHEBI:597326"/>
    </cofactor>
</comment>
<proteinExistence type="inferred from homology"/>
<protein>
    <recommendedName>
        <fullName evidence="6">alanine transaminase</fullName>
        <ecNumber evidence="6">2.6.1.2</ecNumber>
    </recommendedName>
</protein>
<keyword evidence="5" id="KW-0663">Pyridoxal phosphate</keyword>
<dbReference type="Pfam" id="PF00155">
    <property type="entry name" value="Aminotran_1_2"/>
    <property type="match status" value="1"/>
</dbReference>
<dbReference type="EMBL" id="JAVDQD010000001">
    <property type="protein sequence ID" value="MDR6237493.1"/>
    <property type="molecule type" value="Genomic_DNA"/>
</dbReference>
<keyword evidence="3 8" id="KW-0032">Aminotransferase</keyword>
<dbReference type="GO" id="GO:0030170">
    <property type="term" value="F:pyridoxal phosphate binding"/>
    <property type="evidence" value="ECO:0007669"/>
    <property type="project" value="InterPro"/>
</dbReference>
<dbReference type="PANTHER" id="PTHR43488:SF2">
    <property type="entry name" value="GLUTAMATE-PYRUVATE AMINOTRANSFERASE ALAA"/>
    <property type="match status" value="1"/>
</dbReference>
<evidence type="ECO:0000256" key="1">
    <source>
        <dbReference type="ARBA" id="ARBA00001933"/>
    </source>
</evidence>
<reference evidence="8" key="1">
    <citation type="submission" date="2023-07" db="EMBL/GenBank/DDBJ databases">
        <title>Genomic Encyclopedia of Type Strains, Phase IV (KMG-IV): sequencing the most valuable type-strain genomes for metagenomic binning, comparative biology and taxonomic classification.</title>
        <authorList>
            <person name="Goeker M."/>
        </authorList>
    </citation>
    <scope>NUCLEOTIDE SEQUENCE</scope>
    <source>
        <strain evidence="8">DSM 26174</strain>
    </source>
</reference>
<dbReference type="SUPFAM" id="SSF53383">
    <property type="entry name" value="PLP-dependent transferases"/>
    <property type="match status" value="1"/>
</dbReference>
<dbReference type="CDD" id="cd00609">
    <property type="entry name" value="AAT_like"/>
    <property type="match status" value="1"/>
</dbReference>
<evidence type="ECO:0000313" key="8">
    <source>
        <dbReference type="EMBL" id="MDR6237493.1"/>
    </source>
</evidence>
<evidence type="ECO:0000256" key="4">
    <source>
        <dbReference type="ARBA" id="ARBA00022679"/>
    </source>
</evidence>
<sequence length="435" mass="49477">MRQKLLREGSKELSYEIRGIVKKAEQLQALGQNIIWENIGDPIAKGLKVPQWMKDTLKDLIQEDHTFGYCHSKGVPHTRQYLAKKNNELEGAQITADDILFFNGLGDAIAKLYQFLEPTSRIIGPSPAYSTHSSAEAAHANHQPITYKLDPDNHWFPDLDDLYNKVKYNPNIVGILVINPDNPTGMIYPEHILRKILEIAEEFNLIVISDEIYMNITYNGAETKALAEIIGNQPGIALKGISKEFPWPGARCGWMEFYNKEADPQFEALCSTLENAKMIEVCSTKLPQLSIPKIMENPAYQKYLIELREKIGKRSQIIGNLLQDTPGIYFNPTNGAFYNTIIFKEGVLKPHQKLKIEDGKTKELVESWFEKEPEMSLDKRFTYYLLAAKGICVVPISSFCSELSGFRITLLEENEDILKHTFSELNKAINEFIES</sequence>
<dbReference type="NCBIfam" id="NF005334">
    <property type="entry name" value="PRK06855.1"/>
    <property type="match status" value="1"/>
</dbReference>
<feature type="domain" description="Aminotransferase class I/classII large" evidence="7">
    <location>
        <begin position="48"/>
        <end position="412"/>
    </location>
</feature>
<organism evidence="8 9">
    <name type="scientific">Aureibacter tunicatorum</name>
    <dbReference type="NCBI Taxonomy" id="866807"/>
    <lineage>
        <taxon>Bacteria</taxon>
        <taxon>Pseudomonadati</taxon>
        <taxon>Bacteroidota</taxon>
        <taxon>Cytophagia</taxon>
        <taxon>Cytophagales</taxon>
        <taxon>Persicobacteraceae</taxon>
        <taxon>Aureibacter</taxon>
    </lineage>
</organism>
<dbReference type="InterPro" id="IPR004839">
    <property type="entry name" value="Aminotransferase_I/II_large"/>
</dbReference>
<dbReference type="Gene3D" id="3.40.640.10">
    <property type="entry name" value="Type I PLP-dependent aspartate aminotransferase-like (Major domain)"/>
    <property type="match status" value="1"/>
</dbReference>
<dbReference type="InterPro" id="IPR051926">
    <property type="entry name" value="Ala_Aminotransferase"/>
</dbReference>
<evidence type="ECO:0000256" key="2">
    <source>
        <dbReference type="ARBA" id="ARBA00007441"/>
    </source>
</evidence>
<keyword evidence="4" id="KW-0808">Transferase</keyword>
<accession>A0AAE4BR23</accession>
<dbReference type="GO" id="GO:0004021">
    <property type="term" value="F:L-alanine:2-oxoglutarate aminotransferase activity"/>
    <property type="evidence" value="ECO:0007669"/>
    <property type="project" value="UniProtKB-EC"/>
</dbReference>
<evidence type="ECO:0000313" key="9">
    <source>
        <dbReference type="Proteomes" id="UP001185092"/>
    </source>
</evidence>
<dbReference type="Gene3D" id="3.90.1150.10">
    <property type="entry name" value="Aspartate Aminotransferase, domain 1"/>
    <property type="match status" value="1"/>
</dbReference>
<dbReference type="InterPro" id="IPR015422">
    <property type="entry name" value="PyrdxlP-dep_Trfase_small"/>
</dbReference>
<evidence type="ECO:0000256" key="6">
    <source>
        <dbReference type="ARBA" id="ARBA00026106"/>
    </source>
</evidence>
<evidence type="ECO:0000256" key="3">
    <source>
        <dbReference type="ARBA" id="ARBA00022576"/>
    </source>
</evidence>
<gene>
    <name evidence="8" type="ORF">HNQ88_000469</name>
</gene>
<dbReference type="AlphaFoldDB" id="A0AAE4BR23"/>
<dbReference type="InterPro" id="IPR015424">
    <property type="entry name" value="PyrdxlP-dep_Trfase"/>
</dbReference>
<dbReference type="EC" id="2.6.1.2" evidence="6"/>
<dbReference type="InterPro" id="IPR015421">
    <property type="entry name" value="PyrdxlP-dep_Trfase_major"/>
</dbReference>
<evidence type="ECO:0000256" key="5">
    <source>
        <dbReference type="ARBA" id="ARBA00022898"/>
    </source>
</evidence>
<keyword evidence="9" id="KW-1185">Reference proteome</keyword>
<dbReference type="Proteomes" id="UP001185092">
    <property type="component" value="Unassembled WGS sequence"/>
</dbReference>
<comment type="caution">
    <text evidence="8">The sequence shown here is derived from an EMBL/GenBank/DDBJ whole genome shotgun (WGS) entry which is preliminary data.</text>
</comment>
<comment type="similarity">
    <text evidence="2">Belongs to the class-I pyridoxal-phosphate-dependent aminotransferase family.</text>
</comment>
<dbReference type="RefSeq" id="WP_309936958.1">
    <property type="nucleotide sequence ID" value="NZ_AP025305.1"/>
</dbReference>
<evidence type="ECO:0000259" key="7">
    <source>
        <dbReference type="Pfam" id="PF00155"/>
    </source>
</evidence>